<dbReference type="STRING" id="1036808.A0A0C3E1M9"/>
<sequence>NSPISNDWDILAIQEPALNSVNNTRASAHWRVVYPTRKYTHGDKPRVVTLVNSKISTNMWRQIDFPSADVVVIQFSMSNGLCTVFNIYNDNNHDNTVEAMERFMDANKPE</sequence>
<feature type="non-terminal residue" evidence="1">
    <location>
        <position position="1"/>
    </location>
</feature>
<proteinExistence type="predicted"/>
<keyword evidence="2" id="KW-1185">Reference proteome</keyword>
<gene>
    <name evidence="1" type="ORF">SCLCIDRAFT_74856</name>
</gene>
<dbReference type="OrthoDB" id="2840473at2759"/>
<dbReference type="InParanoid" id="A0A0C3E1M9"/>
<reference evidence="2" key="2">
    <citation type="submission" date="2015-01" db="EMBL/GenBank/DDBJ databases">
        <title>Evolutionary Origins and Diversification of the Mycorrhizal Mutualists.</title>
        <authorList>
            <consortium name="DOE Joint Genome Institute"/>
            <consortium name="Mycorrhizal Genomics Consortium"/>
            <person name="Kohler A."/>
            <person name="Kuo A."/>
            <person name="Nagy L.G."/>
            <person name="Floudas D."/>
            <person name="Copeland A."/>
            <person name="Barry K.W."/>
            <person name="Cichocki N."/>
            <person name="Veneault-Fourrey C."/>
            <person name="LaButti K."/>
            <person name="Lindquist E.A."/>
            <person name="Lipzen A."/>
            <person name="Lundell T."/>
            <person name="Morin E."/>
            <person name="Murat C."/>
            <person name="Riley R."/>
            <person name="Ohm R."/>
            <person name="Sun H."/>
            <person name="Tunlid A."/>
            <person name="Henrissat B."/>
            <person name="Grigoriev I.V."/>
            <person name="Hibbett D.S."/>
            <person name="Martin F."/>
        </authorList>
    </citation>
    <scope>NUCLEOTIDE SEQUENCE [LARGE SCALE GENOMIC DNA]</scope>
    <source>
        <strain evidence="2">Foug A</strain>
    </source>
</reference>
<evidence type="ECO:0000313" key="1">
    <source>
        <dbReference type="EMBL" id="KIM61996.1"/>
    </source>
</evidence>
<protein>
    <recommendedName>
        <fullName evidence="3">Endonuclease/exonuclease/phosphatase domain-containing protein</fullName>
    </recommendedName>
</protein>
<dbReference type="SUPFAM" id="SSF56219">
    <property type="entry name" value="DNase I-like"/>
    <property type="match status" value="1"/>
</dbReference>
<feature type="non-terminal residue" evidence="1">
    <location>
        <position position="110"/>
    </location>
</feature>
<evidence type="ECO:0000313" key="2">
    <source>
        <dbReference type="Proteomes" id="UP000053989"/>
    </source>
</evidence>
<dbReference type="Gene3D" id="3.60.10.10">
    <property type="entry name" value="Endonuclease/exonuclease/phosphatase"/>
    <property type="match status" value="1"/>
</dbReference>
<dbReference type="InterPro" id="IPR036691">
    <property type="entry name" value="Endo/exonu/phosph_ase_sf"/>
</dbReference>
<dbReference type="EMBL" id="KN822046">
    <property type="protein sequence ID" value="KIM61996.1"/>
    <property type="molecule type" value="Genomic_DNA"/>
</dbReference>
<organism evidence="1 2">
    <name type="scientific">Scleroderma citrinum Foug A</name>
    <dbReference type="NCBI Taxonomy" id="1036808"/>
    <lineage>
        <taxon>Eukaryota</taxon>
        <taxon>Fungi</taxon>
        <taxon>Dikarya</taxon>
        <taxon>Basidiomycota</taxon>
        <taxon>Agaricomycotina</taxon>
        <taxon>Agaricomycetes</taxon>
        <taxon>Agaricomycetidae</taxon>
        <taxon>Boletales</taxon>
        <taxon>Sclerodermatineae</taxon>
        <taxon>Sclerodermataceae</taxon>
        <taxon>Scleroderma</taxon>
    </lineage>
</organism>
<reference evidence="1 2" key="1">
    <citation type="submission" date="2014-04" db="EMBL/GenBank/DDBJ databases">
        <authorList>
            <consortium name="DOE Joint Genome Institute"/>
            <person name="Kuo A."/>
            <person name="Kohler A."/>
            <person name="Nagy L.G."/>
            <person name="Floudas D."/>
            <person name="Copeland A."/>
            <person name="Barry K.W."/>
            <person name="Cichocki N."/>
            <person name="Veneault-Fourrey C."/>
            <person name="LaButti K."/>
            <person name="Lindquist E.A."/>
            <person name="Lipzen A."/>
            <person name="Lundell T."/>
            <person name="Morin E."/>
            <person name="Murat C."/>
            <person name="Sun H."/>
            <person name="Tunlid A."/>
            <person name="Henrissat B."/>
            <person name="Grigoriev I.V."/>
            <person name="Hibbett D.S."/>
            <person name="Martin F."/>
            <person name="Nordberg H.P."/>
            <person name="Cantor M.N."/>
            <person name="Hua S.X."/>
        </authorList>
    </citation>
    <scope>NUCLEOTIDE SEQUENCE [LARGE SCALE GENOMIC DNA]</scope>
    <source>
        <strain evidence="1 2">Foug A</strain>
    </source>
</reference>
<name>A0A0C3E1M9_9AGAM</name>
<accession>A0A0C3E1M9</accession>
<evidence type="ECO:0008006" key="3">
    <source>
        <dbReference type="Google" id="ProtNLM"/>
    </source>
</evidence>
<dbReference type="Proteomes" id="UP000053989">
    <property type="component" value="Unassembled WGS sequence"/>
</dbReference>
<dbReference type="HOGENOM" id="CLU_159031_1_0_1"/>
<dbReference type="AlphaFoldDB" id="A0A0C3E1M9"/>